<dbReference type="AlphaFoldDB" id="A0A375EES4"/>
<gene>
    <name evidence="1" type="ORF">CBM2613_U10114</name>
</gene>
<accession>A0A375EES4</accession>
<evidence type="ECO:0000313" key="1">
    <source>
        <dbReference type="EMBL" id="SOZ75212.1"/>
    </source>
</evidence>
<sequence length="57" mass="6704">MWQGTTSVWIERESITRWTTGTNVYNGPCGYAESRYSRVHLRNWLALMRALERGARN</sequence>
<dbReference type="Proteomes" id="UP000256952">
    <property type="component" value="Unassembled WGS sequence"/>
</dbReference>
<evidence type="ECO:0000313" key="2">
    <source>
        <dbReference type="Proteomes" id="UP000256952"/>
    </source>
</evidence>
<organism evidence="1 2">
    <name type="scientific">Cupriavidus taiwanensis</name>
    <dbReference type="NCBI Taxonomy" id="164546"/>
    <lineage>
        <taxon>Bacteria</taxon>
        <taxon>Pseudomonadati</taxon>
        <taxon>Pseudomonadota</taxon>
        <taxon>Betaproteobacteria</taxon>
        <taxon>Burkholderiales</taxon>
        <taxon>Burkholderiaceae</taxon>
        <taxon>Cupriavidus</taxon>
    </lineage>
</organism>
<reference evidence="2" key="1">
    <citation type="submission" date="2018-01" db="EMBL/GenBank/DDBJ databases">
        <authorList>
            <person name="Gaut B.S."/>
            <person name="Morton B.R."/>
            <person name="Clegg M.T."/>
            <person name="Duvall M.R."/>
        </authorList>
    </citation>
    <scope>NUCLEOTIDE SEQUENCE [LARGE SCALE GENOMIC DNA]</scope>
</reference>
<proteinExistence type="predicted"/>
<name>A0A375EES4_9BURK</name>
<dbReference type="EMBL" id="OFTH01000052">
    <property type="protein sequence ID" value="SOZ75212.1"/>
    <property type="molecule type" value="Genomic_DNA"/>
</dbReference>
<comment type="caution">
    <text evidence="1">The sequence shown here is derived from an EMBL/GenBank/DDBJ whole genome shotgun (WGS) entry which is preliminary data.</text>
</comment>
<protein>
    <submittedName>
        <fullName evidence="1">Uncharacterized protein</fullName>
    </submittedName>
</protein>